<evidence type="ECO:0000259" key="2">
    <source>
        <dbReference type="Pfam" id="PF25717"/>
    </source>
</evidence>
<dbReference type="KEGG" id="vg:80540142"/>
<protein>
    <submittedName>
        <fullName evidence="3">Protein V32</fullName>
    </submittedName>
</protein>
<feature type="compositionally biased region" description="Low complexity" evidence="1">
    <location>
        <begin position="1"/>
        <end position="15"/>
    </location>
</feature>
<sequence length="166" mass="17636">MSSPATPAASGSPGAEEADAAGAQICASEEPSSVVLAASGDHTYAGAASTQAGADDRVEAMDTEELLEMVLDAEDEGEREGAPAAQPAFTLRGNFICCCDEECRACRELPFRPSEIGFSRDPHVSMALDMTCGTWIYVPRVFPDTPVSPWMANYCIPDLDEIADRR</sequence>
<dbReference type="GeneID" id="80540142"/>
<proteinExistence type="predicted"/>
<dbReference type="EMBL" id="MT012704">
    <property type="protein sequence ID" value="QPI70144.1"/>
    <property type="molecule type" value="Genomic_DNA"/>
</dbReference>
<evidence type="ECO:0000256" key="1">
    <source>
        <dbReference type="SAM" id="MobiDB-lite"/>
    </source>
</evidence>
<name>A0A7S9YTG3_9ALPH</name>
<reference evidence="3" key="1">
    <citation type="journal article" date="2020" name="Emerg. Infect. Dis.">
        <title>Identification of a Novel alpha-herpesvirus Associated with Ulcerative Stomatitis in Donkeys.</title>
        <authorList>
            <person name="Martella V."/>
            <person name="Lanave G."/>
            <person name="Camero M."/>
            <person name="Larocca V."/>
            <person name="Lorusso E."/>
            <person name="Catella C."/>
            <person name="Capozza P."/>
            <person name="Tempesta M."/>
            <person name="Buonavoglia C."/>
        </authorList>
    </citation>
    <scope>NUCLEOTIDE SEQUENCE</scope>
    <source>
        <strain evidence="3">AsHV/Bari/2011/740</strain>
    </source>
</reference>
<dbReference type="RefSeq" id="YP_010801433.1">
    <property type="nucleotide sequence ID" value="NC_076964.1"/>
</dbReference>
<dbReference type="Proteomes" id="UP001143705">
    <property type="component" value="Segment"/>
</dbReference>
<organism evidence="3 4">
    <name type="scientific">Equid herpesvirus 6</name>
    <dbReference type="NCBI Taxonomy" id="173566"/>
    <lineage>
        <taxon>Viruses</taxon>
        <taxon>Duplodnaviria</taxon>
        <taxon>Heunggongvirae</taxon>
        <taxon>Peploviricota</taxon>
        <taxon>Herviviricetes</taxon>
        <taxon>Herpesvirales</taxon>
        <taxon>Orthoherpesviridae</taxon>
        <taxon>Alphaherpesvirinae</taxon>
        <taxon>Varicellovirus</taxon>
    </lineage>
</organism>
<keyword evidence="4" id="KW-1185">Reference proteome</keyword>
<evidence type="ECO:0000313" key="4">
    <source>
        <dbReference type="Proteomes" id="UP001143705"/>
    </source>
</evidence>
<evidence type="ECO:0000313" key="3">
    <source>
        <dbReference type="EMBL" id="QPI70144.1"/>
    </source>
</evidence>
<dbReference type="InterPro" id="IPR057865">
    <property type="entry name" value="ORF32/34"/>
</dbReference>
<accession>A0A7S9YTG3</accession>
<dbReference type="Pfam" id="PF25717">
    <property type="entry name" value="Herpes_ORF32"/>
    <property type="match status" value="1"/>
</dbReference>
<feature type="region of interest" description="Disordered" evidence="1">
    <location>
        <begin position="1"/>
        <end position="26"/>
    </location>
</feature>
<feature type="domain" description="ORF32/34" evidence="2">
    <location>
        <begin position="89"/>
        <end position="163"/>
    </location>
</feature>